<reference evidence="1" key="1">
    <citation type="submission" date="2006-10" db="EMBL/GenBank/DDBJ databases">
        <authorList>
            <person name="Amadeo P."/>
            <person name="Zhao Q."/>
            <person name="Wortman J."/>
            <person name="Fraser-Liggett C."/>
            <person name="Carlton J."/>
        </authorList>
    </citation>
    <scope>NUCLEOTIDE SEQUENCE</scope>
    <source>
        <strain evidence="1">G3</strain>
    </source>
</reference>
<dbReference type="RefSeq" id="XP_001294745.1">
    <property type="nucleotide sequence ID" value="XM_001294744.1"/>
</dbReference>
<gene>
    <name evidence="1" type="ORF">TVAG_307710</name>
</gene>
<sequence length="155" mass="18200">MSNESTSLPQWSVPPELFREFQEFMVFKQLQHVALPMRQKDSKLEEGLNILHNAYIREKRTITGKDEEYDPLEECEINSTSSTKTNGEEKEGKEYLTKEQRLYVLESFSYETLKHMKNWKNKSPKGKDKREVLKNAVLLVKTKTQLIDFILSSLP</sequence>
<dbReference type="InParanoid" id="A2GM02"/>
<evidence type="ECO:0000313" key="1">
    <source>
        <dbReference type="EMBL" id="EAX81815.1"/>
    </source>
</evidence>
<protein>
    <submittedName>
        <fullName evidence="1">Uncharacterized protein</fullName>
    </submittedName>
</protein>
<dbReference type="Proteomes" id="UP000001542">
    <property type="component" value="Unassembled WGS sequence"/>
</dbReference>
<dbReference type="AlphaFoldDB" id="A2GM02"/>
<dbReference type="EMBL" id="DS117225">
    <property type="protein sequence ID" value="EAX81815.1"/>
    <property type="molecule type" value="Genomic_DNA"/>
</dbReference>
<evidence type="ECO:0000313" key="2">
    <source>
        <dbReference type="Proteomes" id="UP000001542"/>
    </source>
</evidence>
<dbReference type="VEuPathDB" id="TrichDB:TVAGG3_0634860"/>
<reference evidence="1" key="2">
    <citation type="journal article" date="2007" name="Science">
        <title>Draft genome sequence of the sexually transmitted pathogen Trichomonas vaginalis.</title>
        <authorList>
            <person name="Carlton J.M."/>
            <person name="Hirt R.P."/>
            <person name="Silva J.C."/>
            <person name="Delcher A.L."/>
            <person name="Schatz M."/>
            <person name="Zhao Q."/>
            <person name="Wortman J.R."/>
            <person name="Bidwell S.L."/>
            <person name="Alsmark U.C.M."/>
            <person name="Besteiro S."/>
            <person name="Sicheritz-Ponten T."/>
            <person name="Noel C.J."/>
            <person name="Dacks J.B."/>
            <person name="Foster P.G."/>
            <person name="Simillion C."/>
            <person name="Van de Peer Y."/>
            <person name="Miranda-Saavedra D."/>
            <person name="Barton G.J."/>
            <person name="Westrop G.D."/>
            <person name="Mueller S."/>
            <person name="Dessi D."/>
            <person name="Fiori P.L."/>
            <person name="Ren Q."/>
            <person name="Paulsen I."/>
            <person name="Zhang H."/>
            <person name="Bastida-Corcuera F.D."/>
            <person name="Simoes-Barbosa A."/>
            <person name="Brown M.T."/>
            <person name="Hayes R.D."/>
            <person name="Mukherjee M."/>
            <person name="Okumura C.Y."/>
            <person name="Schneider R."/>
            <person name="Smith A.J."/>
            <person name="Vanacova S."/>
            <person name="Villalvazo M."/>
            <person name="Haas B.J."/>
            <person name="Pertea M."/>
            <person name="Feldblyum T.V."/>
            <person name="Utterback T.R."/>
            <person name="Shu C.L."/>
            <person name="Osoegawa K."/>
            <person name="de Jong P.J."/>
            <person name="Hrdy I."/>
            <person name="Horvathova L."/>
            <person name="Zubacova Z."/>
            <person name="Dolezal P."/>
            <person name="Malik S.B."/>
            <person name="Logsdon J.M. Jr."/>
            <person name="Henze K."/>
            <person name="Gupta A."/>
            <person name="Wang C.C."/>
            <person name="Dunne R.L."/>
            <person name="Upcroft J.A."/>
            <person name="Upcroft P."/>
            <person name="White O."/>
            <person name="Salzberg S.L."/>
            <person name="Tang P."/>
            <person name="Chiu C.-H."/>
            <person name="Lee Y.-S."/>
            <person name="Embley T.M."/>
            <person name="Coombs G.H."/>
            <person name="Mottram J.C."/>
            <person name="Tachezy J."/>
            <person name="Fraser-Liggett C.M."/>
            <person name="Johnson P.J."/>
        </authorList>
    </citation>
    <scope>NUCLEOTIDE SEQUENCE [LARGE SCALE GENOMIC DNA]</scope>
    <source>
        <strain evidence="1">G3</strain>
    </source>
</reference>
<proteinExistence type="predicted"/>
<name>A2GM02_TRIV3</name>
<dbReference type="VEuPathDB" id="TrichDB:TVAG_307710"/>
<accession>A2GM02</accession>
<keyword evidence="2" id="KW-1185">Reference proteome</keyword>
<dbReference type="KEGG" id="tva:4739443"/>
<organism evidence="1 2">
    <name type="scientific">Trichomonas vaginalis (strain ATCC PRA-98 / G3)</name>
    <dbReference type="NCBI Taxonomy" id="412133"/>
    <lineage>
        <taxon>Eukaryota</taxon>
        <taxon>Metamonada</taxon>
        <taxon>Parabasalia</taxon>
        <taxon>Trichomonadida</taxon>
        <taxon>Trichomonadidae</taxon>
        <taxon>Trichomonas</taxon>
    </lineage>
</organism>